<gene>
    <name evidence="6" type="primary">LOC108743800</name>
</gene>
<dbReference type="GeneID" id="108743800"/>
<evidence type="ECO:0000256" key="1">
    <source>
        <dbReference type="ARBA" id="ARBA00022690"/>
    </source>
</evidence>
<feature type="domain" description="Kazal-like" evidence="4">
    <location>
        <begin position="167"/>
        <end position="219"/>
    </location>
</feature>
<dbReference type="Proteomes" id="UP000192223">
    <property type="component" value="Unplaced"/>
</dbReference>
<feature type="non-terminal residue" evidence="6">
    <location>
        <position position="1"/>
    </location>
</feature>
<dbReference type="STRING" id="224129.A0A1W4XQ58"/>
<reference evidence="6" key="1">
    <citation type="submission" date="2025-08" db="UniProtKB">
        <authorList>
            <consortium name="RefSeq"/>
        </authorList>
    </citation>
    <scope>IDENTIFICATION</scope>
    <source>
        <tissue evidence="6">Entire body</tissue>
    </source>
</reference>
<name>A0A1W4XQ58_AGRPL</name>
<feature type="domain" description="Kazal-like" evidence="4">
    <location>
        <begin position="67"/>
        <end position="120"/>
    </location>
</feature>
<dbReference type="KEGG" id="apln:108743800"/>
<dbReference type="GO" id="GO:0030154">
    <property type="term" value="P:cell differentiation"/>
    <property type="evidence" value="ECO:0007669"/>
    <property type="project" value="TreeGrafter"/>
</dbReference>
<feature type="domain" description="Kazal-like" evidence="4">
    <location>
        <begin position="121"/>
        <end position="166"/>
    </location>
</feature>
<evidence type="ECO:0000313" key="5">
    <source>
        <dbReference type="Proteomes" id="UP000192223"/>
    </source>
</evidence>
<dbReference type="GO" id="GO:0004867">
    <property type="term" value="F:serine-type endopeptidase inhibitor activity"/>
    <property type="evidence" value="ECO:0007669"/>
    <property type="project" value="UniProtKB-KW"/>
</dbReference>
<dbReference type="SUPFAM" id="SSF100895">
    <property type="entry name" value="Kazal-type serine protease inhibitors"/>
    <property type="match status" value="4"/>
</dbReference>
<dbReference type="PANTHER" id="PTHR10913:SF45">
    <property type="entry name" value="FOLLISTATIN, ISOFORM A-RELATED"/>
    <property type="match status" value="1"/>
</dbReference>
<dbReference type="PROSITE" id="PS51465">
    <property type="entry name" value="KAZAL_2"/>
    <property type="match status" value="4"/>
</dbReference>
<evidence type="ECO:0000259" key="4">
    <source>
        <dbReference type="PROSITE" id="PS51465"/>
    </source>
</evidence>
<dbReference type="CDD" id="cd00104">
    <property type="entry name" value="KAZAL_FS"/>
    <property type="match status" value="3"/>
</dbReference>
<feature type="domain" description="Kazal-like" evidence="4">
    <location>
        <begin position="15"/>
        <end position="66"/>
    </location>
</feature>
<keyword evidence="5" id="KW-1185">Reference proteome</keyword>
<accession>A0A1W4XQ58</accession>
<dbReference type="InterPro" id="IPR050653">
    <property type="entry name" value="Prot_Inhib_GrowthFact_Antg"/>
</dbReference>
<keyword evidence="2 6" id="KW-0722">Serine protease inhibitor</keyword>
<keyword evidence="1 6" id="KW-0646">Protease inhibitor</keyword>
<organism evidence="5 6">
    <name type="scientific">Agrilus planipennis</name>
    <name type="common">Emerald ash borer</name>
    <name type="synonym">Agrilus marcopoli</name>
    <dbReference type="NCBI Taxonomy" id="224129"/>
    <lineage>
        <taxon>Eukaryota</taxon>
        <taxon>Metazoa</taxon>
        <taxon>Ecdysozoa</taxon>
        <taxon>Arthropoda</taxon>
        <taxon>Hexapoda</taxon>
        <taxon>Insecta</taxon>
        <taxon>Pterygota</taxon>
        <taxon>Neoptera</taxon>
        <taxon>Endopterygota</taxon>
        <taxon>Coleoptera</taxon>
        <taxon>Polyphaga</taxon>
        <taxon>Elateriformia</taxon>
        <taxon>Buprestoidea</taxon>
        <taxon>Buprestidae</taxon>
        <taxon>Agrilinae</taxon>
        <taxon>Agrilus</taxon>
    </lineage>
</organism>
<dbReference type="FunFam" id="3.30.60.30:FF:000042">
    <property type="entry name" value="Serine protease inhibitor dipetalogastin"/>
    <property type="match status" value="1"/>
</dbReference>
<dbReference type="RefSeq" id="XP_018334897.1">
    <property type="nucleotide sequence ID" value="XM_018479395.2"/>
</dbReference>
<evidence type="ECO:0000313" key="6">
    <source>
        <dbReference type="RefSeq" id="XP_018334897.1"/>
    </source>
</evidence>
<dbReference type="SMART" id="SM00280">
    <property type="entry name" value="KAZAL"/>
    <property type="match status" value="4"/>
</dbReference>
<protein>
    <submittedName>
        <fullName evidence="6">Serine protease inhibitor dipetalogastin</fullName>
    </submittedName>
</protein>
<dbReference type="InParanoid" id="A0A1W4XQ58"/>
<dbReference type="InterPro" id="IPR036058">
    <property type="entry name" value="Kazal_dom_sf"/>
</dbReference>
<keyword evidence="3" id="KW-1015">Disulfide bond</keyword>
<dbReference type="InterPro" id="IPR002350">
    <property type="entry name" value="Kazal_dom"/>
</dbReference>
<dbReference type="GO" id="GO:0005576">
    <property type="term" value="C:extracellular region"/>
    <property type="evidence" value="ECO:0007669"/>
    <property type="project" value="TreeGrafter"/>
</dbReference>
<dbReference type="OrthoDB" id="6614329at2759"/>
<dbReference type="Pfam" id="PF07648">
    <property type="entry name" value="Kazal_2"/>
    <property type="match status" value="4"/>
</dbReference>
<dbReference type="AlphaFoldDB" id="A0A1W4XQ58"/>
<evidence type="ECO:0000256" key="2">
    <source>
        <dbReference type="ARBA" id="ARBA00022900"/>
    </source>
</evidence>
<proteinExistence type="predicted"/>
<sequence length="230" mass="25852">KANKKVSRVDFEKCRPKLSRCQKTKCPSDMDPVCGTDAKTYTNPCQLSIATCLKGVQMAHIGNCTTLKRSQSCPSDCDNETKEPVCGSDGNVYKSLCDLKKQTCDQFVTEVPLHHCKTTASCNITCTDEKQFVCGSDNKFYKNECEMKRENCGKHVYVVPIKRCLAGFMFKGCQKICPTYYDPVCGSDNKTYSNLCFLEIEICRSKNTVSLQSMGTCTEPIKEMPKNYLY</sequence>
<dbReference type="PANTHER" id="PTHR10913">
    <property type="entry name" value="FOLLISTATIN-RELATED"/>
    <property type="match status" value="1"/>
</dbReference>
<dbReference type="Gene3D" id="3.30.60.30">
    <property type="match status" value="4"/>
</dbReference>
<evidence type="ECO:0000256" key="3">
    <source>
        <dbReference type="ARBA" id="ARBA00023157"/>
    </source>
</evidence>